<sequence>MPRARTVALDPATHDLYLVAAEVAPAVGPVDPKARPPLKPGTFTVITVTPDQETH</sequence>
<evidence type="ECO:0000313" key="2">
    <source>
        <dbReference type="Proteomes" id="UP000008311"/>
    </source>
</evidence>
<proteinExistence type="predicted"/>
<dbReference type="EMBL" id="EQ983498">
    <property type="protein sequence ID" value="EEF24090.1"/>
    <property type="molecule type" value="Genomic_DNA"/>
</dbReference>
<dbReference type="Proteomes" id="UP000008311">
    <property type="component" value="Unassembled WGS sequence"/>
</dbReference>
<dbReference type="InParanoid" id="B9TJ73"/>
<evidence type="ECO:0000313" key="1">
    <source>
        <dbReference type="EMBL" id="EEF24090.1"/>
    </source>
</evidence>
<dbReference type="AlphaFoldDB" id="B9TJ73"/>
<reference evidence="2" key="1">
    <citation type="journal article" date="2010" name="Nat. Biotechnol.">
        <title>Draft genome sequence of the oilseed species Ricinus communis.</title>
        <authorList>
            <person name="Chan A.P."/>
            <person name="Crabtree J."/>
            <person name="Zhao Q."/>
            <person name="Lorenzi H."/>
            <person name="Orvis J."/>
            <person name="Puiu D."/>
            <person name="Melake-Berhan A."/>
            <person name="Jones K.M."/>
            <person name="Redman J."/>
            <person name="Chen G."/>
            <person name="Cahoon E.B."/>
            <person name="Gedil M."/>
            <person name="Stanke M."/>
            <person name="Haas B.J."/>
            <person name="Wortman J.R."/>
            <person name="Fraser-Liggett C.M."/>
            <person name="Ravel J."/>
            <person name="Rabinowicz P.D."/>
        </authorList>
    </citation>
    <scope>NUCLEOTIDE SEQUENCE [LARGE SCALE GENOMIC DNA]</scope>
    <source>
        <strain evidence="2">cv. Hale</strain>
    </source>
</reference>
<name>B9TJ73_RICCO</name>
<organism evidence="1 2">
    <name type="scientific">Ricinus communis</name>
    <name type="common">Castor bean</name>
    <dbReference type="NCBI Taxonomy" id="3988"/>
    <lineage>
        <taxon>Eukaryota</taxon>
        <taxon>Viridiplantae</taxon>
        <taxon>Streptophyta</taxon>
        <taxon>Embryophyta</taxon>
        <taxon>Tracheophyta</taxon>
        <taxon>Spermatophyta</taxon>
        <taxon>Magnoliopsida</taxon>
        <taxon>eudicotyledons</taxon>
        <taxon>Gunneridae</taxon>
        <taxon>Pentapetalae</taxon>
        <taxon>rosids</taxon>
        <taxon>fabids</taxon>
        <taxon>Malpighiales</taxon>
        <taxon>Euphorbiaceae</taxon>
        <taxon>Acalyphoideae</taxon>
        <taxon>Acalypheae</taxon>
        <taxon>Ricinus</taxon>
    </lineage>
</organism>
<accession>B9TJ73</accession>
<protein>
    <submittedName>
        <fullName evidence="1">Uncharacterized protein</fullName>
    </submittedName>
</protein>
<gene>
    <name evidence="1" type="ORF">RCOM_2140220</name>
</gene>
<keyword evidence="2" id="KW-1185">Reference proteome</keyword>